<organism evidence="1 2">
    <name type="scientific">Solanum stoloniferum</name>
    <dbReference type="NCBI Taxonomy" id="62892"/>
    <lineage>
        <taxon>Eukaryota</taxon>
        <taxon>Viridiplantae</taxon>
        <taxon>Streptophyta</taxon>
        <taxon>Embryophyta</taxon>
        <taxon>Tracheophyta</taxon>
        <taxon>Spermatophyta</taxon>
        <taxon>Magnoliopsida</taxon>
        <taxon>eudicotyledons</taxon>
        <taxon>Gunneridae</taxon>
        <taxon>Pentapetalae</taxon>
        <taxon>asterids</taxon>
        <taxon>lamiids</taxon>
        <taxon>Solanales</taxon>
        <taxon>Solanaceae</taxon>
        <taxon>Solanoideae</taxon>
        <taxon>Solaneae</taxon>
        <taxon>Solanum</taxon>
    </lineage>
</organism>
<proteinExistence type="predicted"/>
<evidence type="ECO:0000313" key="1">
    <source>
        <dbReference type="EMBL" id="KAL3363206.1"/>
    </source>
</evidence>
<dbReference type="EMBL" id="JBJKTR010000007">
    <property type="protein sequence ID" value="KAL3363208.1"/>
    <property type="molecule type" value="Genomic_DNA"/>
</dbReference>
<protein>
    <submittedName>
        <fullName evidence="1">Uncharacterized protein</fullName>
    </submittedName>
</protein>
<dbReference type="EMBL" id="JBJKTR010000007">
    <property type="protein sequence ID" value="KAL3363207.1"/>
    <property type="molecule type" value="Genomic_DNA"/>
</dbReference>
<dbReference type="Proteomes" id="UP001627284">
    <property type="component" value="Unassembled WGS sequence"/>
</dbReference>
<evidence type="ECO:0000313" key="2">
    <source>
        <dbReference type="Proteomes" id="UP001627284"/>
    </source>
</evidence>
<dbReference type="PANTHER" id="PTHR48444">
    <property type="entry name" value="DNA TOPOISOMERASE 6 SUBUNIT B"/>
    <property type="match status" value="1"/>
</dbReference>
<accession>A0ABD2U6N7</accession>
<name>A0ABD2U6N7_9SOLN</name>
<dbReference type="PANTHER" id="PTHR48444:SF1">
    <property type="entry name" value="DNA TOPOISOMERASE 6 SUBUNIT B"/>
    <property type="match status" value="1"/>
</dbReference>
<dbReference type="AlphaFoldDB" id="A0ABD2U6N7"/>
<dbReference type="EMBL" id="JBJKTR010000007">
    <property type="protein sequence ID" value="KAL3363206.1"/>
    <property type="molecule type" value="Genomic_DNA"/>
</dbReference>
<gene>
    <name evidence="1" type="ORF">AABB24_012483</name>
</gene>
<comment type="caution">
    <text evidence="1">The sequence shown here is derived from an EMBL/GenBank/DDBJ whole genome shotgun (WGS) entry which is preliminary data.</text>
</comment>
<reference evidence="1 2" key="1">
    <citation type="submission" date="2024-05" db="EMBL/GenBank/DDBJ databases">
        <title>De novo assembly of an allotetraploid wild potato.</title>
        <authorList>
            <person name="Hosaka A.J."/>
        </authorList>
    </citation>
    <scope>NUCLEOTIDE SEQUENCE [LARGE SCALE GENOMIC DNA]</scope>
    <source>
        <tissue evidence="1">Young leaves</tissue>
    </source>
</reference>
<sequence length="117" mass="13674">MFLTFIYMKNGKTKTSGMVLKSRLSLKGTGQRTYPKSMHYMRQMAVITPYAQFLFQFISDSPEKNVLIRFTRRTDIMPSVPLETKHYPSDVDILLIKWLITETSKHTLLQFSFSTNL</sequence>
<keyword evidence="2" id="KW-1185">Reference proteome</keyword>